<dbReference type="CDD" id="cd01948">
    <property type="entry name" value="EAL"/>
    <property type="match status" value="1"/>
</dbReference>
<dbReference type="Pfam" id="PF12792">
    <property type="entry name" value="CSS-motif"/>
    <property type="match status" value="1"/>
</dbReference>
<dbReference type="EC" id="3.1.4.52" evidence="2"/>
<evidence type="ECO:0000256" key="3">
    <source>
        <dbReference type="ARBA" id="ARBA00022475"/>
    </source>
</evidence>
<keyword evidence="4" id="KW-0973">c-di-GMP</keyword>
<keyword evidence="5" id="KW-0812">Transmembrane</keyword>
<organism evidence="11 12">
    <name type="scientific">Prosthecomicrobium pneumaticum</name>
    <dbReference type="NCBI Taxonomy" id="81895"/>
    <lineage>
        <taxon>Bacteria</taxon>
        <taxon>Pseudomonadati</taxon>
        <taxon>Pseudomonadota</taxon>
        <taxon>Alphaproteobacteria</taxon>
        <taxon>Hyphomicrobiales</taxon>
        <taxon>Kaistiaceae</taxon>
        <taxon>Prosthecomicrobium</taxon>
    </lineage>
</organism>
<evidence type="ECO:0000256" key="4">
    <source>
        <dbReference type="ARBA" id="ARBA00022636"/>
    </source>
</evidence>
<dbReference type="EMBL" id="JACHOO010000001">
    <property type="protein sequence ID" value="MBB5751105.1"/>
    <property type="molecule type" value="Genomic_DNA"/>
</dbReference>
<dbReference type="Pfam" id="PF00563">
    <property type="entry name" value="EAL"/>
    <property type="match status" value="1"/>
</dbReference>
<dbReference type="AlphaFoldDB" id="A0A7W9FJ37"/>
<evidence type="ECO:0000256" key="2">
    <source>
        <dbReference type="ARBA" id="ARBA00012282"/>
    </source>
</evidence>
<dbReference type="PROSITE" id="PS50883">
    <property type="entry name" value="EAL"/>
    <property type="match status" value="1"/>
</dbReference>
<keyword evidence="6" id="KW-0378">Hydrolase</keyword>
<evidence type="ECO:0000313" key="11">
    <source>
        <dbReference type="EMBL" id="MBB5751105.1"/>
    </source>
</evidence>
<dbReference type="InterPro" id="IPR050706">
    <property type="entry name" value="Cyclic-di-GMP_PDE-like"/>
</dbReference>
<dbReference type="PANTHER" id="PTHR33121:SF79">
    <property type="entry name" value="CYCLIC DI-GMP PHOSPHODIESTERASE PDED-RELATED"/>
    <property type="match status" value="1"/>
</dbReference>
<evidence type="ECO:0000313" key="12">
    <source>
        <dbReference type="Proteomes" id="UP000523821"/>
    </source>
</evidence>
<keyword evidence="7" id="KW-1133">Transmembrane helix</keyword>
<dbReference type="GO" id="GO:0071111">
    <property type="term" value="F:cyclic-guanylate-specific phosphodiesterase activity"/>
    <property type="evidence" value="ECO:0007669"/>
    <property type="project" value="UniProtKB-EC"/>
</dbReference>
<comment type="subcellular location">
    <subcellularLocation>
        <location evidence="1">Cell membrane</location>
        <topology evidence="1">Multi-pass membrane protein</topology>
    </subcellularLocation>
</comment>
<evidence type="ECO:0000256" key="6">
    <source>
        <dbReference type="ARBA" id="ARBA00022801"/>
    </source>
</evidence>
<dbReference type="InterPro" id="IPR001633">
    <property type="entry name" value="EAL_dom"/>
</dbReference>
<dbReference type="Proteomes" id="UP000523821">
    <property type="component" value="Unassembled WGS sequence"/>
</dbReference>
<accession>A0A7W9FJ37</accession>
<comment type="catalytic activity">
    <reaction evidence="9">
        <text>3',3'-c-di-GMP + H2O = 5'-phosphoguanylyl(3'-&gt;5')guanosine + H(+)</text>
        <dbReference type="Rhea" id="RHEA:24902"/>
        <dbReference type="ChEBI" id="CHEBI:15377"/>
        <dbReference type="ChEBI" id="CHEBI:15378"/>
        <dbReference type="ChEBI" id="CHEBI:58754"/>
        <dbReference type="ChEBI" id="CHEBI:58805"/>
        <dbReference type="EC" id="3.1.4.52"/>
    </reaction>
</comment>
<dbReference type="InterPro" id="IPR035919">
    <property type="entry name" value="EAL_sf"/>
</dbReference>
<evidence type="ECO:0000256" key="8">
    <source>
        <dbReference type="ARBA" id="ARBA00023136"/>
    </source>
</evidence>
<dbReference type="GO" id="GO:0005886">
    <property type="term" value="C:plasma membrane"/>
    <property type="evidence" value="ECO:0007669"/>
    <property type="project" value="UniProtKB-SubCell"/>
</dbReference>
<sequence length="557" mass="60044">MMLRRRRLAIGLIGLLCAATPLIGVYLLGLWHIRTEGHEIAEMVAQRAIRRAERIIGRSVVTLTELELLGVKGCSLRELDMMRRSVYANFAVKEVAVTGADGTTLCNHTGDVAAIRPASAPADSADGAIRLRTVLFPDTDSPGLMLSLRLASGRALDAVIPGEVIATDIVPMALRGGAYGALVLNDGSVIGAMPAGTRLTPAAFADQEPFTGRAASDQFPISFTFRVPTALIWEETRPLREWAGLGGALASAIIACGFALIARRGPSESNLIRAGIERGEFVPHYQPVVDIQRGRLVGCEVLIRWRRADGTVSMPGAFIAHAEATGLALPMTLGLMRKVRDELEAAYAARPELKLSINLFDDHFEDLQIVEDVETIFGRSRIRFDQLVFEVTERQPLADLERARLVIQRLQDLGARVALDDAGTGHGGLAYLQELGMDVVKIDKLFIDTIGTDRISAPVVDSLIKLAHDLGMEVIAEGVERIDQLQYLRMRDVEAAQGHLFAPALPGATFLELVRATAEAGTVAEDTDGAAMDPLAAFRIGGEEGLGRRASQGRTPS</sequence>
<gene>
    <name evidence="11" type="ORF">GGQ63_000148</name>
</gene>
<evidence type="ECO:0000256" key="1">
    <source>
        <dbReference type="ARBA" id="ARBA00004651"/>
    </source>
</evidence>
<keyword evidence="8" id="KW-0472">Membrane</keyword>
<comment type="caution">
    <text evidence="11">The sequence shown here is derived from an EMBL/GenBank/DDBJ whole genome shotgun (WGS) entry which is preliminary data.</text>
</comment>
<keyword evidence="3" id="KW-1003">Cell membrane</keyword>
<evidence type="ECO:0000256" key="9">
    <source>
        <dbReference type="ARBA" id="ARBA00034290"/>
    </source>
</evidence>
<name>A0A7W9FJ37_9HYPH</name>
<dbReference type="PANTHER" id="PTHR33121">
    <property type="entry name" value="CYCLIC DI-GMP PHOSPHODIESTERASE PDEF"/>
    <property type="match status" value="1"/>
</dbReference>
<dbReference type="Gene3D" id="3.20.20.450">
    <property type="entry name" value="EAL domain"/>
    <property type="match status" value="1"/>
</dbReference>
<evidence type="ECO:0000259" key="10">
    <source>
        <dbReference type="PROSITE" id="PS50883"/>
    </source>
</evidence>
<protein>
    <recommendedName>
        <fullName evidence="2">cyclic-guanylate-specific phosphodiesterase</fullName>
        <ecNumber evidence="2">3.1.4.52</ecNumber>
    </recommendedName>
</protein>
<evidence type="ECO:0000256" key="7">
    <source>
        <dbReference type="ARBA" id="ARBA00022989"/>
    </source>
</evidence>
<keyword evidence="12" id="KW-1185">Reference proteome</keyword>
<evidence type="ECO:0000256" key="5">
    <source>
        <dbReference type="ARBA" id="ARBA00022692"/>
    </source>
</evidence>
<feature type="domain" description="EAL" evidence="10">
    <location>
        <begin position="265"/>
        <end position="518"/>
    </location>
</feature>
<reference evidence="11 12" key="1">
    <citation type="submission" date="2020-08" db="EMBL/GenBank/DDBJ databases">
        <title>Genomic Encyclopedia of Type Strains, Phase IV (KMG-IV): sequencing the most valuable type-strain genomes for metagenomic binning, comparative biology and taxonomic classification.</title>
        <authorList>
            <person name="Goeker M."/>
        </authorList>
    </citation>
    <scope>NUCLEOTIDE SEQUENCE [LARGE SCALE GENOMIC DNA]</scope>
    <source>
        <strain evidence="11 12">DSM 16268</strain>
    </source>
</reference>
<dbReference type="SMART" id="SM00052">
    <property type="entry name" value="EAL"/>
    <property type="match status" value="1"/>
</dbReference>
<dbReference type="SUPFAM" id="SSF141868">
    <property type="entry name" value="EAL domain-like"/>
    <property type="match status" value="1"/>
</dbReference>
<dbReference type="InterPro" id="IPR024744">
    <property type="entry name" value="CSS-motif_dom"/>
</dbReference>
<proteinExistence type="predicted"/>